<keyword evidence="8" id="KW-1185">Reference proteome</keyword>
<dbReference type="GO" id="GO:0034620">
    <property type="term" value="P:cellular response to unfolded protein"/>
    <property type="evidence" value="ECO:0007669"/>
    <property type="project" value="TreeGrafter"/>
</dbReference>
<keyword evidence="3 6" id="KW-0812">Transmembrane</keyword>
<keyword evidence="4 6" id="KW-1133">Transmembrane helix</keyword>
<dbReference type="InterPro" id="IPR006214">
    <property type="entry name" value="Bax_inhibitor_1-related"/>
</dbReference>
<evidence type="ECO:0000256" key="5">
    <source>
        <dbReference type="ARBA" id="ARBA00023136"/>
    </source>
</evidence>
<protein>
    <recommendedName>
        <fullName evidence="9">Bax inhibitor 1</fullName>
    </recommendedName>
</protein>
<evidence type="ECO:0000256" key="3">
    <source>
        <dbReference type="ARBA" id="ARBA00022692"/>
    </source>
</evidence>
<evidence type="ECO:0000256" key="1">
    <source>
        <dbReference type="ARBA" id="ARBA00004141"/>
    </source>
</evidence>
<evidence type="ECO:0000256" key="6">
    <source>
        <dbReference type="RuleBase" id="RU004379"/>
    </source>
</evidence>
<evidence type="ECO:0000256" key="2">
    <source>
        <dbReference type="ARBA" id="ARBA00010350"/>
    </source>
</evidence>
<dbReference type="AlphaFoldDB" id="A0A7R9LCR3"/>
<dbReference type="EMBL" id="CAJPIZ010021574">
    <property type="protein sequence ID" value="CAG2117674.1"/>
    <property type="molecule type" value="Genomic_DNA"/>
</dbReference>
<keyword evidence="5 6" id="KW-0472">Membrane</keyword>
<dbReference type="PANTHER" id="PTHR23291">
    <property type="entry name" value="BAX INHIBITOR-RELATED"/>
    <property type="match status" value="1"/>
</dbReference>
<dbReference type="Pfam" id="PF01027">
    <property type="entry name" value="Bax1-I"/>
    <property type="match status" value="1"/>
</dbReference>
<dbReference type="Pfam" id="PF23410">
    <property type="entry name" value="Beta-prop_VPS8"/>
    <property type="match status" value="1"/>
</dbReference>
<feature type="non-terminal residue" evidence="7">
    <location>
        <position position="1"/>
    </location>
</feature>
<comment type="similarity">
    <text evidence="2 6">Belongs to the BI1 family.</text>
</comment>
<feature type="non-terminal residue" evidence="7">
    <location>
        <position position="310"/>
    </location>
</feature>
<evidence type="ECO:0000313" key="7">
    <source>
        <dbReference type="EMBL" id="CAD7638999.1"/>
    </source>
</evidence>
<dbReference type="GO" id="GO:0033119">
    <property type="term" value="P:negative regulation of RNA splicing"/>
    <property type="evidence" value="ECO:0007669"/>
    <property type="project" value="TreeGrafter"/>
</dbReference>
<feature type="transmembrane region" description="Helical" evidence="6">
    <location>
        <begin position="152"/>
        <end position="170"/>
    </location>
</feature>
<evidence type="ECO:0000256" key="4">
    <source>
        <dbReference type="ARBA" id="ARBA00022989"/>
    </source>
</evidence>
<organism evidence="7">
    <name type="scientific">Medioppia subpectinata</name>
    <dbReference type="NCBI Taxonomy" id="1979941"/>
    <lineage>
        <taxon>Eukaryota</taxon>
        <taxon>Metazoa</taxon>
        <taxon>Ecdysozoa</taxon>
        <taxon>Arthropoda</taxon>
        <taxon>Chelicerata</taxon>
        <taxon>Arachnida</taxon>
        <taxon>Acari</taxon>
        <taxon>Acariformes</taxon>
        <taxon>Sarcoptiformes</taxon>
        <taxon>Oribatida</taxon>
        <taxon>Brachypylina</taxon>
        <taxon>Oppioidea</taxon>
        <taxon>Oppiidae</taxon>
        <taxon>Medioppia</taxon>
    </lineage>
</organism>
<dbReference type="OrthoDB" id="1277691at2759"/>
<dbReference type="PANTHER" id="PTHR23291:SF32">
    <property type="entry name" value="BAX INHIBITOR 1"/>
    <property type="match status" value="1"/>
</dbReference>
<name>A0A7R9LCR3_9ACAR</name>
<dbReference type="GO" id="GO:2001234">
    <property type="term" value="P:negative regulation of apoptotic signaling pathway"/>
    <property type="evidence" value="ECO:0007669"/>
    <property type="project" value="TreeGrafter"/>
</dbReference>
<feature type="transmembrane region" description="Helical" evidence="6">
    <location>
        <begin position="57"/>
        <end position="78"/>
    </location>
</feature>
<comment type="subcellular location">
    <subcellularLocation>
        <location evidence="1">Membrane</location>
        <topology evidence="1">Multi-pass membrane protein</topology>
    </subcellularLocation>
</comment>
<dbReference type="EMBL" id="OC876149">
    <property type="protein sequence ID" value="CAD7638999.1"/>
    <property type="molecule type" value="Genomic_DNA"/>
</dbReference>
<sequence length="310" mass="34339">GILSSLVAIGFVIALYSTPDNGKNRSTRLWYLIGFAFASGLGLGPLMEYAILVNPTIIPTAFLSTCVIFGCFSLSAVFSDQRKWLYLGGTLMSFLSLLLMLSIINLFIGSQLLYQIHLYLAFFVVCGFIMYDTNLIIEKRRRGDTDYISHSVLLFLDFIDIFRYLLIILTQKCSLLYTANDMNLSTVEATSKIIILLEDLTLDDHLDEIDDKEFAIPAIDGPLPTIDSILNEAISAQIKSADTDRINGGKPTALTVSTLYVAIGTSHGFVLVFDLRQVMKSCLRTDSDLGSVSAMSIKRDNSRLLCGYSR</sequence>
<accession>A0A7R9LCR3</accession>
<dbReference type="Proteomes" id="UP000759131">
    <property type="component" value="Unassembled WGS sequence"/>
</dbReference>
<feature type="transmembrane region" description="Helical" evidence="6">
    <location>
        <begin position="114"/>
        <end position="131"/>
    </location>
</feature>
<evidence type="ECO:0008006" key="9">
    <source>
        <dbReference type="Google" id="ProtNLM"/>
    </source>
</evidence>
<gene>
    <name evidence="7" type="ORF">OSB1V03_LOCUS17627</name>
</gene>
<reference evidence="7" key="1">
    <citation type="submission" date="2020-11" db="EMBL/GenBank/DDBJ databases">
        <authorList>
            <person name="Tran Van P."/>
        </authorList>
    </citation>
    <scope>NUCLEOTIDE SEQUENCE</scope>
</reference>
<dbReference type="GO" id="GO:0031966">
    <property type="term" value="C:mitochondrial membrane"/>
    <property type="evidence" value="ECO:0007669"/>
    <property type="project" value="TreeGrafter"/>
</dbReference>
<feature type="transmembrane region" description="Helical" evidence="6">
    <location>
        <begin position="85"/>
        <end position="108"/>
    </location>
</feature>
<evidence type="ECO:0000313" key="8">
    <source>
        <dbReference type="Proteomes" id="UP000759131"/>
    </source>
</evidence>
<dbReference type="GO" id="GO:0019899">
    <property type="term" value="F:enzyme binding"/>
    <property type="evidence" value="ECO:0007669"/>
    <property type="project" value="TreeGrafter"/>
</dbReference>
<proteinExistence type="inferred from homology"/>
<feature type="transmembrane region" description="Helical" evidence="6">
    <location>
        <begin position="29"/>
        <end position="51"/>
    </location>
</feature>